<accession>A0A6N7WAW5</accession>
<sequence>MTDRLFRLYYEIKRKLRYRLLKNKNISIITNNCLGGKLAHDFGLKLNSPIVNMQMVPEDFVKFCKAYKMYLSKDFCEVTNLDNGCKEKFYSVGGGNIDFPVANVGDITLYLQHYQNFEEAKAAWERRKYRIQDKKFFILITKKQGFENVIEDFCKLSIEKKVVLLIDKPYKKEIKNTKCICLDVPLGVHFMDRKKNCFYYYYEKYPFLKWFNGE</sequence>
<dbReference type="InterPro" id="IPR015037">
    <property type="entry name" value="DUF1919"/>
</dbReference>
<dbReference type="EMBL" id="VUMI01000006">
    <property type="protein sequence ID" value="MSS87833.1"/>
    <property type="molecule type" value="Genomic_DNA"/>
</dbReference>
<evidence type="ECO:0000313" key="2">
    <source>
        <dbReference type="Proteomes" id="UP000436047"/>
    </source>
</evidence>
<protein>
    <submittedName>
        <fullName evidence="1">DUF1919 domain-containing protein</fullName>
    </submittedName>
</protein>
<gene>
    <name evidence="1" type="ORF">FYJ45_05670</name>
</gene>
<dbReference type="AlphaFoldDB" id="A0A6N7WAW5"/>
<dbReference type="GeneID" id="86052566"/>
<organism evidence="1 2">
    <name type="scientific">Eisenbergiella porci</name>
    <dbReference type="NCBI Taxonomy" id="2652274"/>
    <lineage>
        <taxon>Bacteria</taxon>
        <taxon>Bacillati</taxon>
        <taxon>Bacillota</taxon>
        <taxon>Clostridia</taxon>
        <taxon>Lachnospirales</taxon>
        <taxon>Lachnospiraceae</taxon>
        <taxon>Eisenbergiella</taxon>
    </lineage>
</organism>
<name>A0A6N7WAW5_9FIRM</name>
<keyword evidence="2" id="KW-1185">Reference proteome</keyword>
<comment type="caution">
    <text evidence="1">The sequence shown here is derived from an EMBL/GenBank/DDBJ whole genome shotgun (WGS) entry which is preliminary data.</text>
</comment>
<dbReference type="Pfam" id="PF08942">
    <property type="entry name" value="DUF1919"/>
    <property type="match status" value="1"/>
</dbReference>
<dbReference type="RefSeq" id="WP_154463824.1">
    <property type="nucleotide sequence ID" value="NZ_JAXFEN010000119.1"/>
</dbReference>
<dbReference type="SUPFAM" id="SSF142795">
    <property type="entry name" value="CAC2185-like"/>
    <property type="match status" value="1"/>
</dbReference>
<dbReference type="Proteomes" id="UP000436047">
    <property type="component" value="Unassembled WGS sequence"/>
</dbReference>
<reference evidence="1 2" key="1">
    <citation type="submission" date="2019-08" db="EMBL/GenBank/DDBJ databases">
        <title>In-depth cultivation of the pig gut microbiome towards novel bacterial diversity and tailored functional studies.</title>
        <authorList>
            <person name="Wylensek D."/>
            <person name="Hitch T.C.A."/>
            <person name="Clavel T."/>
        </authorList>
    </citation>
    <scope>NUCLEOTIDE SEQUENCE [LARGE SCALE GENOMIC DNA]</scope>
    <source>
        <strain evidence="1 2">WCA-389-WT-23B</strain>
    </source>
</reference>
<evidence type="ECO:0000313" key="1">
    <source>
        <dbReference type="EMBL" id="MSS87833.1"/>
    </source>
</evidence>
<proteinExistence type="predicted"/>
<dbReference type="InterPro" id="IPR037226">
    <property type="entry name" value="CAC2185-like_sf"/>
</dbReference>